<proteinExistence type="predicted"/>
<dbReference type="Proteomes" id="UP000190667">
    <property type="component" value="Unassembled WGS sequence"/>
</dbReference>
<dbReference type="EMBL" id="MRUL01000002">
    <property type="protein sequence ID" value="OON41250.1"/>
    <property type="molecule type" value="Genomic_DNA"/>
</dbReference>
<accession>A0A1S8YQA4</accession>
<evidence type="ECO:0000259" key="1">
    <source>
        <dbReference type="Pfam" id="PF00563"/>
    </source>
</evidence>
<reference evidence="2 3" key="1">
    <citation type="submission" date="2016-12" db="EMBL/GenBank/DDBJ databases">
        <title>Izhakiella australiana sp. nov. of genus Izhakiella isolated from Australian desert.</title>
        <authorList>
            <person name="Ji M."/>
        </authorList>
    </citation>
    <scope>NUCLEOTIDE SEQUENCE [LARGE SCALE GENOMIC DNA]</scope>
    <source>
        <strain evidence="2 3">D4N98</strain>
    </source>
</reference>
<organism evidence="2 3">
    <name type="scientific">Izhakiella australiensis</name>
    <dbReference type="NCBI Taxonomy" id="1926881"/>
    <lineage>
        <taxon>Bacteria</taxon>
        <taxon>Pseudomonadati</taxon>
        <taxon>Pseudomonadota</taxon>
        <taxon>Gammaproteobacteria</taxon>
        <taxon>Enterobacterales</taxon>
        <taxon>Erwiniaceae</taxon>
        <taxon>Izhakiella</taxon>
    </lineage>
</organism>
<dbReference type="OrthoDB" id="8552213at2"/>
<dbReference type="RefSeq" id="WP_078001500.1">
    <property type="nucleotide sequence ID" value="NZ_MRUL01000002.1"/>
</dbReference>
<dbReference type="STRING" id="1926881.BTJ39_04600"/>
<name>A0A1S8YQA4_9GAMM</name>
<dbReference type="InterPro" id="IPR001633">
    <property type="entry name" value="EAL_dom"/>
</dbReference>
<protein>
    <recommendedName>
        <fullName evidence="1">EAL domain-containing protein</fullName>
    </recommendedName>
</protein>
<comment type="caution">
    <text evidence="2">The sequence shown here is derived from an EMBL/GenBank/DDBJ whole genome shotgun (WGS) entry which is preliminary data.</text>
</comment>
<dbReference type="SUPFAM" id="SSF141868">
    <property type="entry name" value="EAL domain-like"/>
    <property type="match status" value="1"/>
</dbReference>
<gene>
    <name evidence="2" type="ORF">BTJ39_04600</name>
</gene>
<evidence type="ECO:0000313" key="3">
    <source>
        <dbReference type="Proteomes" id="UP000190667"/>
    </source>
</evidence>
<keyword evidence="3" id="KW-1185">Reference proteome</keyword>
<sequence length="246" mass="27496">MKIHLEADYISSTVFYPTYRLDGRLLSVTLQLHFHQISANVSIPQELVLLQLDDEQRLSLLQKKLQVAEKISPFLLEHQINVIIAVDEWMAQAIVDSEFLQHKVAAIAALELEMTEQFAGINSGIENALLKKLHQITPLALANYGAGKANSKAVYDSLFQRIAIDKGFIQQQMGKLSFKPFFNAIVTNIRPYCQQLVVQGVDSAEMMQTIRQFEVDGITSILFPTVSEDTLTTLIVSPPILVTDPG</sequence>
<dbReference type="InterPro" id="IPR035919">
    <property type="entry name" value="EAL_sf"/>
</dbReference>
<feature type="domain" description="EAL" evidence="1">
    <location>
        <begin position="73"/>
        <end position="217"/>
    </location>
</feature>
<evidence type="ECO:0000313" key="2">
    <source>
        <dbReference type="EMBL" id="OON41250.1"/>
    </source>
</evidence>
<dbReference type="Pfam" id="PF00563">
    <property type="entry name" value="EAL"/>
    <property type="match status" value="1"/>
</dbReference>
<dbReference type="AlphaFoldDB" id="A0A1S8YQA4"/>
<dbReference type="Gene3D" id="3.20.20.450">
    <property type="entry name" value="EAL domain"/>
    <property type="match status" value="1"/>
</dbReference>